<feature type="domain" description="ResB-like" evidence="8">
    <location>
        <begin position="28"/>
        <end position="457"/>
    </location>
</feature>
<dbReference type="InterPro" id="IPR007816">
    <property type="entry name" value="ResB-like_domain"/>
</dbReference>
<feature type="transmembrane region" description="Helical" evidence="7">
    <location>
        <begin position="86"/>
        <end position="109"/>
    </location>
</feature>
<evidence type="ECO:0000256" key="7">
    <source>
        <dbReference type="SAM" id="Phobius"/>
    </source>
</evidence>
<keyword evidence="3" id="KW-0201">Cytochrome c-type biogenesis</keyword>
<evidence type="ECO:0000313" key="9">
    <source>
        <dbReference type="EMBL" id="BDG60017.1"/>
    </source>
</evidence>
<dbReference type="Proteomes" id="UP001163687">
    <property type="component" value="Chromosome"/>
</dbReference>
<dbReference type="EMBL" id="AP025628">
    <property type="protein sequence ID" value="BDG60017.1"/>
    <property type="molecule type" value="Genomic_DNA"/>
</dbReference>
<dbReference type="PANTHER" id="PTHR31566:SF0">
    <property type="entry name" value="CYTOCHROME C BIOGENESIS PROTEIN CCS1, CHLOROPLASTIC"/>
    <property type="match status" value="1"/>
</dbReference>
<keyword evidence="10" id="KW-1185">Reference proteome</keyword>
<dbReference type="AlphaFoldDB" id="A0AA35CIY5"/>
<accession>A0AA35CIY5</accession>
<reference evidence="9" key="1">
    <citation type="submission" date="2022-03" db="EMBL/GenBank/DDBJ databases">
        <title>Complete genome sequence of Caldinitratiruptor microaerophilus.</title>
        <authorList>
            <person name="Mukaiyama R."/>
            <person name="Nishiyama T."/>
            <person name="Ueda K."/>
        </authorList>
    </citation>
    <scope>NUCLEOTIDE SEQUENCE</scope>
    <source>
        <strain evidence="9">JCM 16183</strain>
    </source>
</reference>
<evidence type="ECO:0000256" key="3">
    <source>
        <dbReference type="ARBA" id="ARBA00022748"/>
    </source>
</evidence>
<feature type="region of interest" description="Disordered" evidence="6">
    <location>
        <begin position="489"/>
        <end position="515"/>
    </location>
</feature>
<dbReference type="RefSeq" id="WP_264844086.1">
    <property type="nucleotide sequence ID" value="NZ_AP025628.1"/>
</dbReference>
<comment type="subcellular location">
    <subcellularLocation>
        <location evidence="1">Membrane</location>
        <topology evidence="1">Multi-pass membrane protein</topology>
    </subcellularLocation>
</comment>
<dbReference type="GO" id="GO:0016020">
    <property type="term" value="C:membrane"/>
    <property type="evidence" value="ECO:0007669"/>
    <property type="project" value="UniProtKB-SubCell"/>
</dbReference>
<evidence type="ECO:0000256" key="2">
    <source>
        <dbReference type="ARBA" id="ARBA00022692"/>
    </source>
</evidence>
<evidence type="ECO:0000256" key="5">
    <source>
        <dbReference type="ARBA" id="ARBA00023136"/>
    </source>
</evidence>
<name>A0AA35CIY5_9FIRM</name>
<feature type="transmembrane region" description="Helical" evidence="7">
    <location>
        <begin position="29"/>
        <end position="47"/>
    </location>
</feature>
<evidence type="ECO:0000313" key="10">
    <source>
        <dbReference type="Proteomes" id="UP001163687"/>
    </source>
</evidence>
<dbReference type="Pfam" id="PF05140">
    <property type="entry name" value="ResB"/>
    <property type="match status" value="1"/>
</dbReference>
<dbReference type="PANTHER" id="PTHR31566">
    <property type="entry name" value="CYTOCHROME C BIOGENESIS PROTEIN CCS1, CHLOROPLASTIC"/>
    <property type="match status" value="1"/>
</dbReference>
<evidence type="ECO:0000259" key="8">
    <source>
        <dbReference type="Pfam" id="PF05140"/>
    </source>
</evidence>
<feature type="transmembrane region" description="Helical" evidence="7">
    <location>
        <begin position="407"/>
        <end position="426"/>
    </location>
</feature>
<keyword evidence="4 7" id="KW-1133">Transmembrane helix</keyword>
<gene>
    <name evidence="9" type="primary">resB_1</name>
    <name evidence="9" type="ORF">caldi_11070</name>
</gene>
<dbReference type="KEGG" id="cmic:caldi_11070"/>
<proteinExistence type="predicted"/>
<keyword evidence="2 7" id="KW-0812">Transmembrane</keyword>
<protein>
    <submittedName>
        <fullName evidence="9">Cytochrome c biogenesis protein ResB</fullName>
    </submittedName>
</protein>
<dbReference type="GO" id="GO:0017004">
    <property type="term" value="P:cytochrome complex assembly"/>
    <property type="evidence" value="ECO:0007669"/>
    <property type="project" value="UniProtKB-KW"/>
</dbReference>
<keyword evidence="5 7" id="KW-0472">Membrane</keyword>
<dbReference type="InterPro" id="IPR023494">
    <property type="entry name" value="Cyt_c_bgen_Ccs1/CcsB/ResB"/>
</dbReference>
<evidence type="ECO:0000256" key="1">
    <source>
        <dbReference type="ARBA" id="ARBA00004141"/>
    </source>
</evidence>
<evidence type="ECO:0000256" key="6">
    <source>
        <dbReference type="SAM" id="MobiDB-lite"/>
    </source>
</evidence>
<evidence type="ECO:0000256" key="4">
    <source>
        <dbReference type="ARBA" id="ARBA00022989"/>
    </source>
</evidence>
<organism evidence="9 10">
    <name type="scientific">Caldinitratiruptor microaerophilus</name>
    <dbReference type="NCBI Taxonomy" id="671077"/>
    <lineage>
        <taxon>Bacteria</taxon>
        <taxon>Bacillati</taxon>
        <taxon>Bacillota</taxon>
        <taxon>Clostridia</taxon>
        <taxon>Eubacteriales</taxon>
        <taxon>Symbiobacteriaceae</taxon>
        <taxon>Caldinitratiruptor</taxon>
    </lineage>
</organism>
<sequence length="515" mass="57185">MSTPGGAGTRSAWTEFLDAAWDFFASTRVATVIIFLIAVASIAGSLIEQEGLYNDWRPPELYYPARYGPFWGNLFMQLGLTHAYKSFWFVSLVYLGVISLIVCSLQRLVPLHRALQRPQAAKPESFVRRLPVVAELPSGGGRLEALEKLLRRRGFRVWTGKGSLHADRGRLSRYGPYVIHIGLIIAAFAATSKVLPGWDVTQDLWVADGQTVAIPGTRLAIRNEKFTLETYPSGMPKEYRTDAVLIDSGQEVKRAAIEVNHPLRYQGWEIYQASWREEPGVALFRLVDRNTGRVLDDLEIDLKDPAPEYATRSPYRVVVREYYPDFTIDPQTKQPTNKSRDILNPVFLLSFTDERGAEVGRQAVAVLIAPGQEVPLFASGPVYLEQTGLRTRWYTGLKAHRDRSVPFMFAALTVVMIGMGMTFFLFHRQLWAVDTGARIVLGGWTYKNRLGLQREVERIAGDMGGTVIKGYRGLASPAAAPVSLPASAAPARAAEGPGGEDLRVRGGQSHAVHLD</sequence>